<dbReference type="AlphaFoldDB" id="A0AAF3FFQ1"/>
<dbReference type="WBParaSite" id="MBELARI_LOCUS5792">
    <property type="protein sequence ID" value="MBELARI_LOCUS5792"/>
    <property type="gene ID" value="MBELARI_LOCUS5792"/>
</dbReference>
<accession>A0AAF3FFQ1</accession>
<dbReference type="Proteomes" id="UP000887575">
    <property type="component" value="Unassembled WGS sequence"/>
</dbReference>
<reference evidence="3" key="1">
    <citation type="submission" date="2024-02" db="UniProtKB">
        <authorList>
            <consortium name="WormBaseParasite"/>
        </authorList>
    </citation>
    <scope>IDENTIFICATION</scope>
</reference>
<evidence type="ECO:0000256" key="1">
    <source>
        <dbReference type="SAM" id="Coils"/>
    </source>
</evidence>
<evidence type="ECO:0000313" key="3">
    <source>
        <dbReference type="WBParaSite" id="MBELARI_LOCUS5792"/>
    </source>
</evidence>
<name>A0AAF3FFQ1_9BILA</name>
<feature type="coiled-coil region" evidence="1">
    <location>
        <begin position="114"/>
        <end position="141"/>
    </location>
</feature>
<proteinExistence type="predicted"/>
<organism evidence="2 3">
    <name type="scientific">Mesorhabditis belari</name>
    <dbReference type="NCBI Taxonomy" id="2138241"/>
    <lineage>
        <taxon>Eukaryota</taxon>
        <taxon>Metazoa</taxon>
        <taxon>Ecdysozoa</taxon>
        <taxon>Nematoda</taxon>
        <taxon>Chromadorea</taxon>
        <taxon>Rhabditida</taxon>
        <taxon>Rhabditina</taxon>
        <taxon>Rhabditomorpha</taxon>
        <taxon>Rhabditoidea</taxon>
        <taxon>Rhabditidae</taxon>
        <taxon>Mesorhabditinae</taxon>
        <taxon>Mesorhabditis</taxon>
    </lineage>
</organism>
<protein>
    <submittedName>
        <fullName evidence="3">Geminin</fullName>
    </submittedName>
</protein>
<keyword evidence="1" id="KW-0175">Coiled coil</keyword>
<evidence type="ECO:0000313" key="2">
    <source>
        <dbReference type="Proteomes" id="UP000887575"/>
    </source>
</evidence>
<sequence>MSSTLRIGLKDVANQSLNSDRKTSLNKTPSIFLSKELKAAINVTKGTETKQFNSKTYESSCQTEISSLVDLGPVTSADLTEDEPSDAYWKAHCDSLEEQLDKELDLSLTLSGQLFDKTSELMELEENLNLLEEALEEASASESL</sequence>
<keyword evidence="2" id="KW-1185">Reference proteome</keyword>